<dbReference type="Proteomes" id="UP000673394">
    <property type="component" value="Unassembled WGS sequence"/>
</dbReference>
<reference evidence="2 3" key="1">
    <citation type="submission" date="2021-04" db="EMBL/GenBank/DDBJ databases">
        <title>Paenibacillus sp. DLE-14 whole genome sequence.</title>
        <authorList>
            <person name="Ham Y.J."/>
        </authorList>
    </citation>
    <scope>NUCLEOTIDE SEQUENCE [LARGE SCALE GENOMIC DNA]</scope>
    <source>
        <strain evidence="2 3">DLE-14</strain>
    </source>
</reference>
<sequence length="308" mass="34950">MTAYEKPALAIAEIEEVLRAQMGAGVREITPMSGGNLSSVFSFVHEGKGYVIKFSDMAGAYETDRYISNLLTSQGIPFPRFLGQGKVGHLGYVIIEQIDGGNLADCSTEQQILQLPELIRILTRLNHVELGATIGYGWIKPTGDGTYNTWKDYLVDVFTEDQTGNFWENWYDLFQTTCLEKEVFDECYSRLMTYSVYNEPHRHFIHGDVHQWNILSDGKRITGIIDGNCAYGDFLVDLAILDRHMAGLEVVEAYQAYQEQAGILIPDFNERLLGAYYFKGMDGLRFYAKMGWNDAYQSTRDFLLNLSK</sequence>
<dbReference type="Gene3D" id="3.30.200.150">
    <property type="match status" value="1"/>
</dbReference>
<accession>A0ABS5CA61</accession>
<dbReference type="InterPro" id="IPR011009">
    <property type="entry name" value="Kinase-like_dom_sf"/>
</dbReference>
<organism evidence="2 3">
    <name type="scientific">Paenibacillus lignilyticus</name>
    <dbReference type="NCBI Taxonomy" id="1172615"/>
    <lineage>
        <taxon>Bacteria</taxon>
        <taxon>Bacillati</taxon>
        <taxon>Bacillota</taxon>
        <taxon>Bacilli</taxon>
        <taxon>Bacillales</taxon>
        <taxon>Paenibacillaceae</taxon>
        <taxon>Paenibacillus</taxon>
    </lineage>
</organism>
<dbReference type="RefSeq" id="WP_210657408.1">
    <property type="nucleotide sequence ID" value="NZ_JAGKSP010000002.1"/>
</dbReference>
<dbReference type="PANTHER" id="PTHR21310">
    <property type="entry name" value="AMINOGLYCOSIDE PHOSPHOTRANSFERASE-RELATED-RELATED"/>
    <property type="match status" value="1"/>
</dbReference>
<proteinExistence type="predicted"/>
<dbReference type="InterPro" id="IPR051678">
    <property type="entry name" value="AGP_Transferase"/>
</dbReference>
<feature type="domain" description="Aminoglycoside phosphotransferase" evidence="1">
    <location>
        <begin position="28"/>
        <end position="260"/>
    </location>
</feature>
<dbReference type="EMBL" id="JAGKSP010000002">
    <property type="protein sequence ID" value="MBP3962888.1"/>
    <property type="molecule type" value="Genomic_DNA"/>
</dbReference>
<evidence type="ECO:0000313" key="2">
    <source>
        <dbReference type="EMBL" id="MBP3962888.1"/>
    </source>
</evidence>
<gene>
    <name evidence="2" type="ORF">I8J30_09270</name>
</gene>
<dbReference type="SUPFAM" id="SSF56112">
    <property type="entry name" value="Protein kinase-like (PK-like)"/>
    <property type="match status" value="1"/>
</dbReference>
<dbReference type="InterPro" id="IPR002575">
    <property type="entry name" value="Aminoglycoside_PTrfase"/>
</dbReference>
<dbReference type="Gene3D" id="3.90.1200.10">
    <property type="match status" value="1"/>
</dbReference>
<name>A0ABS5CA61_9BACL</name>
<dbReference type="Pfam" id="PF01636">
    <property type="entry name" value="APH"/>
    <property type="match status" value="1"/>
</dbReference>
<keyword evidence="3" id="KW-1185">Reference proteome</keyword>
<evidence type="ECO:0000313" key="3">
    <source>
        <dbReference type="Proteomes" id="UP000673394"/>
    </source>
</evidence>
<comment type="caution">
    <text evidence="2">The sequence shown here is derived from an EMBL/GenBank/DDBJ whole genome shotgun (WGS) entry which is preliminary data.</text>
</comment>
<protein>
    <submittedName>
        <fullName evidence="2">Aminoglycoside phosphotransferase family protein</fullName>
    </submittedName>
</protein>
<evidence type="ECO:0000259" key="1">
    <source>
        <dbReference type="Pfam" id="PF01636"/>
    </source>
</evidence>